<feature type="region of interest" description="Disordered" evidence="6">
    <location>
        <begin position="78"/>
        <end position="99"/>
    </location>
</feature>
<dbReference type="Proteomes" id="UP000215902">
    <property type="component" value="Unassembled WGS sequence"/>
</dbReference>
<feature type="region of interest" description="Disordered" evidence="6">
    <location>
        <begin position="234"/>
        <end position="291"/>
    </location>
</feature>
<keyword evidence="4" id="KW-0143">Chaperone</keyword>
<dbReference type="OrthoDB" id="445556at2759"/>
<dbReference type="Pfam" id="PF00226">
    <property type="entry name" value="DnaJ"/>
    <property type="match status" value="1"/>
</dbReference>
<keyword evidence="2" id="KW-0472">Membrane</keyword>
<keyword evidence="9" id="KW-1185">Reference proteome</keyword>
<keyword evidence="3" id="KW-0564">Palmitate</keyword>
<gene>
    <name evidence="8" type="ORF">BOX15_Mlig001090g1</name>
</gene>
<dbReference type="SUPFAM" id="SSF46565">
    <property type="entry name" value="Chaperone J-domain"/>
    <property type="match status" value="1"/>
</dbReference>
<dbReference type="STRING" id="282301.A0A267FGF0"/>
<feature type="domain" description="J" evidence="7">
    <location>
        <begin position="106"/>
        <end position="170"/>
    </location>
</feature>
<dbReference type="PRINTS" id="PR00625">
    <property type="entry name" value="JDOMAIN"/>
</dbReference>
<evidence type="ECO:0000256" key="4">
    <source>
        <dbReference type="ARBA" id="ARBA00023186"/>
    </source>
</evidence>
<dbReference type="InterPro" id="IPR051434">
    <property type="entry name" value="DnaJ_C_subfamily_member5"/>
</dbReference>
<dbReference type="PROSITE" id="PS50076">
    <property type="entry name" value="DNAJ_2"/>
    <property type="match status" value="1"/>
</dbReference>
<protein>
    <recommendedName>
        <fullName evidence="7">J domain-containing protein</fullName>
    </recommendedName>
</protein>
<evidence type="ECO:0000256" key="6">
    <source>
        <dbReference type="SAM" id="MobiDB-lite"/>
    </source>
</evidence>
<reference evidence="8 9" key="1">
    <citation type="submission" date="2017-06" db="EMBL/GenBank/DDBJ databases">
        <title>A platform for efficient transgenesis in Macrostomum lignano, a flatworm model organism for stem cell research.</title>
        <authorList>
            <person name="Berezikov E."/>
        </authorList>
    </citation>
    <scope>NUCLEOTIDE SEQUENCE [LARGE SCALE GENOMIC DNA]</scope>
    <source>
        <strain evidence="8">DV1</strain>
        <tissue evidence="8">Whole organism</tissue>
    </source>
</reference>
<feature type="non-terminal residue" evidence="8">
    <location>
        <position position="1"/>
    </location>
</feature>
<dbReference type="InterPro" id="IPR001623">
    <property type="entry name" value="DnaJ_domain"/>
</dbReference>
<feature type="compositionally biased region" description="Acidic residues" evidence="6">
    <location>
        <begin position="234"/>
        <end position="247"/>
    </location>
</feature>
<comment type="subcellular location">
    <subcellularLocation>
        <location evidence="1">Membrane</location>
        <topology evidence="1">Lipid-anchor</topology>
    </subcellularLocation>
</comment>
<dbReference type="CDD" id="cd06257">
    <property type="entry name" value="DnaJ"/>
    <property type="match status" value="1"/>
</dbReference>
<dbReference type="InterPro" id="IPR036869">
    <property type="entry name" value="J_dom_sf"/>
</dbReference>
<evidence type="ECO:0000313" key="9">
    <source>
        <dbReference type="Proteomes" id="UP000215902"/>
    </source>
</evidence>
<dbReference type="EMBL" id="NIVC01001054">
    <property type="protein sequence ID" value="PAA72865.1"/>
    <property type="molecule type" value="Genomic_DNA"/>
</dbReference>
<evidence type="ECO:0000256" key="3">
    <source>
        <dbReference type="ARBA" id="ARBA00023139"/>
    </source>
</evidence>
<feature type="compositionally biased region" description="Low complexity" evidence="6">
    <location>
        <begin position="252"/>
        <end position="270"/>
    </location>
</feature>
<dbReference type="PANTHER" id="PTHR44027">
    <property type="entry name" value="DNAJ HOMOLOG SUBFAMILY C MEMBER 5 HOMOLOG"/>
    <property type="match status" value="1"/>
</dbReference>
<dbReference type="AlphaFoldDB" id="A0A267FGF0"/>
<evidence type="ECO:0000256" key="1">
    <source>
        <dbReference type="ARBA" id="ARBA00004635"/>
    </source>
</evidence>
<dbReference type="GO" id="GO:0016020">
    <property type="term" value="C:membrane"/>
    <property type="evidence" value="ECO:0007669"/>
    <property type="project" value="UniProtKB-SubCell"/>
</dbReference>
<dbReference type="Gene3D" id="1.10.287.110">
    <property type="entry name" value="DnaJ domain"/>
    <property type="match status" value="1"/>
</dbReference>
<keyword evidence="5" id="KW-0449">Lipoprotein</keyword>
<evidence type="ECO:0000256" key="5">
    <source>
        <dbReference type="ARBA" id="ARBA00023288"/>
    </source>
</evidence>
<organism evidence="8 9">
    <name type="scientific">Macrostomum lignano</name>
    <dbReference type="NCBI Taxonomy" id="282301"/>
    <lineage>
        <taxon>Eukaryota</taxon>
        <taxon>Metazoa</taxon>
        <taxon>Spiralia</taxon>
        <taxon>Lophotrochozoa</taxon>
        <taxon>Platyhelminthes</taxon>
        <taxon>Rhabditophora</taxon>
        <taxon>Macrostomorpha</taxon>
        <taxon>Macrostomida</taxon>
        <taxon>Macrostomidae</taxon>
        <taxon>Macrostomum</taxon>
    </lineage>
</organism>
<dbReference type="GO" id="GO:0005737">
    <property type="term" value="C:cytoplasm"/>
    <property type="evidence" value="ECO:0007669"/>
    <property type="project" value="UniProtKB-ARBA"/>
</dbReference>
<evidence type="ECO:0000259" key="7">
    <source>
        <dbReference type="PROSITE" id="PS50076"/>
    </source>
</evidence>
<dbReference type="PANTHER" id="PTHR44027:SF7">
    <property type="entry name" value="DNAJ HOMOLOG SUBFAMILY C MEMBER 5 HOMOLOG"/>
    <property type="match status" value="1"/>
</dbReference>
<accession>A0A267FGF0</accession>
<sequence length="291" mass="32419">GTLINRFRFRFSYIVGAEKGKQRYIAQLRVILNLESFRESCESNLFCDWFAEIKLPFFSRLTSVLILSTMAHAYPGTAISGDEQHEENENTDESHRKRKLSTSGHSLYELLGLQKEATDEDIKRAYRKLALRYHPDKNPDPAAAETFKEINRAHKVLSDPTKRKIYDQYGSVGLQLASQIGEENMSAYLMMQHPCFKCLMICCFLFTGCCCCCCCCLCCCCCCGKCKPSDDEDEDGDPFEPNDDSGQDSEQPPVVVAQPAPTTAAPTVIAAPPPPAYSSSNADADDVKITV</sequence>
<name>A0A267FGF0_9PLAT</name>
<comment type="caution">
    <text evidence="8">The sequence shown here is derived from an EMBL/GenBank/DDBJ whole genome shotgun (WGS) entry which is preliminary data.</text>
</comment>
<evidence type="ECO:0000313" key="8">
    <source>
        <dbReference type="EMBL" id="PAA72865.1"/>
    </source>
</evidence>
<proteinExistence type="predicted"/>
<evidence type="ECO:0000256" key="2">
    <source>
        <dbReference type="ARBA" id="ARBA00023136"/>
    </source>
</evidence>
<dbReference type="SMART" id="SM00271">
    <property type="entry name" value="DnaJ"/>
    <property type="match status" value="1"/>
</dbReference>